<evidence type="ECO:0008006" key="3">
    <source>
        <dbReference type="Google" id="ProtNLM"/>
    </source>
</evidence>
<keyword evidence="2" id="KW-1185">Reference proteome</keyword>
<protein>
    <recommendedName>
        <fullName evidence="3">ArnR1-like winged helix-turn-helix domain-containing protein</fullName>
    </recommendedName>
</protein>
<name>A0ABW3MDZ2_9PSEU</name>
<dbReference type="EMBL" id="JBHTIS010001862">
    <property type="protein sequence ID" value="MFD1048908.1"/>
    <property type="molecule type" value="Genomic_DNA"/>
</dbReference>
<proteinExistence type="predicted"/>
<feature type="non-terminal residue" evidence="1">
    <location>
        <position position="130"/>
    </location>
</feature>
<evidence type="ECO:0000313" key="1">
    <source>
        <dbReference type="EMBL" id="MFD1048908.1"/>
    </source>
</evidence>
<comment type="caution">
    <text evidence="1">The sequence shown here is derived from an EMBL/GenBank/DDBJ whole genome shotgun (WGS) entry which is preliminary data.</text>
</comment>
<organism evidence="1 2">
    <name type="scientific">Kibdelosporangium lantanae</name>
    <dbReference type="NCBI Taxonomy" id="1497396"/>
    <lineage>
        <taxon>Bacteria</taxon>
        <taxon>Bacillati</taxon>
        <taxon>Actinomycetota</taxon>
        <taxon>Actinomycetes</taxon>
        <taxon>Pseudonocardiales</taxon>
        <taxon>Pseudonocardiaceae</taxon>
        <taxon>Kibdelosporangium</taxon>
    </lineage>
</organism>
<sequence>MALTAPGPRGVPRRAAFDLLQGYVLCSVLASLDDAGVLVRLQETGLRVEDVGGNSQLARDTLYYLADRGLVRPDGDVYRLTPYGEELLLDKGFILWIAGGFGVPFLRFGDLVAGTHHYGRDISRDGRLVA</sequence>
<dbReference type="Proteomes" id="UP001597045">
    <property type="component" value="Unassembled WGS sequence"/>
</dbReference>
<accession>A0ABW3MDZ2</accession>
<evidence type="ECO:0000313" key="2">
    <source>
        <dbReference type="Proteomes" id="UP001597045"/>
    </source>
</evidence>
<gene>
    <name evidence="1" type="ORF">ACFQ1S_26925</name>
</gene>
<reference evidence="2" key="1">
    <citation type="journal article" date="2019" name="Int. J. Syst. Evol. Microbiol.">
        <title>The Global Catalogue of Microorganisms (GCM) 10K type strain sequencing project: providing services to taxonomists for standard genome sequencing and annotation.</title>
        <authorList>
            <consortium name="The Broad Institute Genomics Platform"/>
            <consortium name="The Broad Institute Genome Sequencing Center for Infectious Disease"/>
            <person name="Wu L."/>
            <person name="Ma J."/>
        </authorList>
    </citation>
    <scope>NUCLEOTIDE SEQUENCE [LARGE SCALE GENOMIC DNA]</scope>
    <source>
        <strain evidence="2">JCM 31486</strain>
    </source>
</reference>